<evidence type="ECO:0000313" key="3">
    <source>
        <dbReference type="EMBL" id="CAI79208.2"/>
    </source>
</evidence>
<feature type="compositionally biased region" description="Polar residues" evidence="1">
    <location>
        <begin position="1"/>
        <end position="14"/>
    </location>
</feature>
<evidence type="ECO:0000256" key="1">
    <source>
        <dbReference type="SAM" id="MobiDB-lite"/>
    </source>
</evidence>
<dbReference type="InParanoid" id="Q564R8"/>
<dbReference type="Bgee" id="WBGene00044141">
    <property type="expression patterns" value="Expressed in embryo"/>
</dbReference>
<feature type="transmembrane region" description="Helical" evidence="2">
    <location>
        <begin position="38"/>
        <end position="60"/>
    </location>
</feature>
<evidence type="ECO:0000313" key="5">
    <source>
        <dbReference type="WormBase" id="H03G16.6"/>
    </source>
</evidence>
<gene>
    <name evidence="3" type="ORF">CELE_H03G16.6</name>
    <name evidence="3 5" type="ORF">H03G16.6</name>
</gene>
<dbReference type="AGR" id="WB:WBGene00044141"/>
<evidence type="ECO:0000313" key="4">
    <source>
        <dbReference type="Proteomes" id="UP000001940"/>
    </source>
</evidence>
<dbReference type="WormBase" id="H03G16.6">
    <property type="protein sequence ID" value="CE53291"/>
    <property type="gene ID" value="WBGene00044141"/>
</dbReference>
<sequence length="61" mass="6543">MPTSSPTPGTSAYTPITVPEQQKRAPTRTAKILSCCRIGCITLAGIVGIYMIVIFIYNAII</sequence>
<dbReference type="EMBL" id="BX284606">
    <property type="protein sequence ID" value="CAI79208.2"/>
    <property type="molecule type" value="Genomic_DNA"/>
</dbReference>
<accession>Q564R8</accession>
<keyword evidence="2" id="KW-0812">Transmembrane</keyword>
<keyword evidence="4" id="KW-1185">Reference proteome</keyword>
<dbReference type="Proteomes" id="UP000001940">
    <property type="component" value="Chromosome X"/>
</dbReference>
<organism evidence="3 4">
    <name type="scientific">Caenorhabditis elegans</name>
    <dbReference type="NCBI Taxonomy" id="6239"/>
    <lineage>
        <taxon>Eukaryota</taxon>
        <taxon>Metazoa</taxon>
        <taxon>Ecdysozoa</taxon>
        <taxon>Nematoda</taxon>
        <taxon>Chromadorea</taxon>
        <taxon>Rhabditida</taxon>
        <taxon>Rhabditina</taxon>
        <taxon>Rhabditomorpha</taxon>
        <taxon>Rhabditoidea</taxon>
        <taxon>Rhabditidae</taxon>
        <taxon>Peloderinae</taxon>
        <taxon>Caenorhabditis</taxon>
    </lineage>
</organism>
<dbReference type="UCSC" id="H03G16.6">
    <property type="organism name" value="c. elegans"/>
</dbReference>
<keyword evidence="2" id="KW-1133">Transmembrane helix</keyword>
<dbReference type="AlphaFoldDB" id="Q564R8"/>
<keyword evidence="2" id="KW-0472">Membrane</keyword>
<name>Q564R8_CAEEL</name>
<dbReference type="PaxDb" id="6239-H03G16.6"/>
<proteinExistence type="predicted"/>
<evidence type="ECO:0000256" key="2">
    <source>
        <dbReference type="SAM" id="Phobius"/>
    </source>
</evidence>
<dbReference type="HOGENOM" id="CLU_1579917_0_0_1"/>
<protein>
    <submittedName>
        <fullName evidence="3">Uncharacterized protein</fullName>
    </submittedName>
</protein>
<feature type="region of interest" description="Disordered" evidence="1">
    <location>
        <begin position="1"/>
        <end position="24"/>
    </location>
</feature>
<dbReference type="SMR" id="Q564R8"/>
<reference evidence="3 4" key="1">
    <citation type="journal article" date="1998" name="Science">
        <title>Genome sequence of the nematode C. elegans: a platform for investigating biology.</title>
        <authorList>
            <consortium name="The C. elegans sequencing consortium"/>
            <person name="Sulson J.E."/>
            <person name="Waterston R."/>
        </authorList>
    </citation>
    <scope>NUCLEOTIDE SEQUENCE [LARGE SCALE GENOMIC DNA]</scope>
    <source>
        <strain evidence="3 4">Bristol N2</strain>
    </source>
</reference>